<feature type="compositionally biased region" description="Acidic residues" evidence="8">
    <location>
        <begin position="709"/>
        <end position="721"/>
    </location>
</feature>
<keyword evidence="9" id="KW-0812">Transmembrane</keyword>
<evidence type="ECO:0000256" key="4">
    <source>
        <dbReference type="ARBA" id="ARBA00022801"/>
    </source>
</evidence>
<evidence type="ECO:0000256" key="9">
    <source>
        <dbReference type="SAM" id="Phobius"/>
    </source>
</evidence>
<feature type="compositionally biased region" description="Basic and acidic residues" evidence="8">
    <location>
        <begin position="420"/>
        <end position="465"/>
    </location>
</feature>
<feature type="domain" description="Peptidase S8/S53" evidence="10">
    <location>
        <begin position="133"/>
        <end position="382"/>
    </location>
</feature>
<comment type="caution">
    <text evidence="11">The sequence shown here is derived from an EMBL/GenBank/DDBJ whole genome shotgun (WGS) entry which is preliminary data.</text>
</comment>
<feature type="active site" description="Charge relay system" evidence="6">
    <location>
        <position position="178"/>
    </location>
</feature>
<dbReference type="PANTHER" id="PTHR43806">
    <property type="entry name" value="PEPTIDASE S8"/>
    <property type="match status" value="1"/>
</dbReference>
<dbReference type="InterPro" id="IPR036852">
    <property type="entry name" value="Peptidase_S8/S53_dom_sf"/>
</dbReference>
<dbReference type="GO" id="GO:0004252">
    <property type="term" value="F:serine-type endopeptidase activity"/>
    <property type="evidence" value="ECO:0007669"/>
    <property type="project" value="UniProtKB-UniRule"/>
</dbReference>
<evidence type="ECO:0000313" key="11">
    <source>
        <dbReference type="EMBL" id="GEK91095.1"/>
    </source>
</evidence>
<feature type="compositionally biased region" description="Basic and acidic residues" evidence="8">
    <location>
        <begin position="496"/>
        <end position="505"/>
    </location>
</feature>
<organism evidence="11 12">
    <name type="scientific">Alkalibacterium kapii</name>
    <dbReference type="NCBI Taxonomy" id="426704"/>
    <lineage>
        <taxon>Bacteria</taxon>
        <taxon>Bacillati</taxon>
        <taxon>Bacillota</taxon>
        <taxon>Bacilli</taxon>
        <taxon>Lactobacillales</taxon>
        <taxon>Carnobacteriaceae</taxon>
        <taxon>Alkalibacterium</taxon>
    </lineage>
</organism>
<evidence type="ECO:0000313" key="12">
    <source>
        <dbReference type="Proteomes" id="UP000321662"/>
    </source>
</evidence>
<dbReference type="PROSITE" id="PS00136">
    <property type="entry name" value="SUBTILASE_ASP"/>
    <property type="match status" value="1"/>
</dbReference>
<dbReference type="PROSITE" id="PS00137">
    <property type="entry name" value="SUBTILASE_HIS"/>
    <property type="match status" value="1"/>
</dbReference>
<gene>
    <name evidence="11" type="ORF">AKA01nite_07170</name>
</gene>
<feature type="compositionally biased region" description="Acidic residues" evidence="8">
    <location>
        <begin position="486"/>
        <end position="495"/>
    </location>
</feature>
<dbReference type="PRINTS" id="PR00723">
    <property type="entry name" value="SUBTILISIN"/>
</dbReference>
<evidence type="ECO:0000256" key="5">
    <source>
        <dbReference type="ARBA" id="ARBA00022825"/>
    </source>
</evidence>
<keyword evidence="3" id="KW-0479">Metal-binding</keyword>
<dbReference type="GO" id="GO:0046872">
    <property type="term" value="F:metal ion binding"/>
    <property type="evidence" value="ECO:0007669"/>
    <property type="project" value="UniProtKB-KW"/>
</dbReference>
<dbReference type="Proteomes" id="UP000321662">
    <property type="component" value="Unassembled WGS sequence"/>
</dbReference>
<proteinExistence type="inferred from homology"/>
<dbReference type="InterPro" id="IPR022398">
    <property type="entry name" value="Peptidase_S8_His-AS"/>
</dbReference>
<evidence type="ECO:0000256" key="6">
    <source>
        <dbReference type="PROSITE-ProRule" id="PRU01240"/>
    </source>
</evidence>
<dbReference type="InterPro" id="IPR050131">
    <property type="entry name" value="Peptidase_S8_subtilisin-like"/>
</dbReference>
<accession>A0A511ASC1</accession>
<feature type="region of interest" description="Disordered" evidence="8">
    <location>
        <begin position="690"/>
        <end position="721"/>
    </location>
</feature>
<protein>
    <recommendedName>
        <fullName evidence="10">Peptidase S8/S53 domain-containing protein</fullName>
    </recommendedName>
</protein>
<feature type="active site" description="Charge relay system" evidence="6">
    <location>
        <position position="142"/>
    </location>
</feature>
<reference evidence="11 12" key="1">
    <citation type="submission" date="2019-07" db="EMBL/GenBank/DDBJ databases">
        <title>Whole genome shotgun sequence of Alkalibacterium kapii NBRC 103247.</title>
        <authorList>
            <person name="Hosoyama A."/>
            <person name="Uohara A."/>
            <person name="Ohji S."/>
            <person name="Ichikawa N."/>
        </authorList>
    </citation>
    <scope>NUCLEOTIDE SEQUENCE [LARGE SCALE GENOMIC DNA]</scope>
    <source>
        <strain evidence="11 12">NBRC 103247</strain>
    </source>
</reference>
<dbReference type="AlphaFoldDB" id="A0A511ASC1"/>
<dbReference type="PANTHER" id="PTHR43806:SF11">
    <property type="entry name" value="CEREVISIN-RELATED"/>
    <property type="match status" value="1"/>
</dbReference>
<name>A0A511ASC1_9LACT</name>
<dbReference type="SUPFAM" id="SSF52743">
    <property type="entry name" value="Subtilisin-like"/>
    <property type="match status" value="1"/>
</dbReference>
<evidence type="ECO:0000259" key="10">
    <source>
        <dbReference type="Pfam" id="PF00082"/>
    </source>
</evidence>
<keyword evidence="4 6" id="KW-0378">Hydrolase</keyword>
<feature type="compositionally biased region" description="Basic and acidic residues" evidence="8">
    <location>
        <begin position="389"/>
        <end position="404"/>
    </location>
</feature>
<comment type="similarity">
    <text evidence="1 6 7">Belongs to the peptidase S8 family.</text>
</comment>
<dbReference type="RefSeq" id="WP_186805077.1">
    <property type="nucleotide sequence ID" value="NZ_BJUY01000006.1"/>
</dbReference>
<dbReference type="InterPro" id="IPR015500">
    <property type="entry name" value="Peptidase_S8_subtilisin-rel"/>
</dbReference>
<sequence>MNSNYMKKGIEGLLLVFLLSIFLPAGVIFAEEKARDTGIDPYIDIIVRYEGEVPDEASLDTRYKNIKTMDVLPIQTMSVPISAVREISLQENVRRITYDQEVETSQSTYEISSEDWNQDMVGSFDALTEGYTGKNVSVAILDTGFYKHPEITYSGGYSIFGEEDELGPDPWTNDHSGHGTHVAGIIGAMPGSRTQGVAPGVDLYGVKVYHESNGSKTRVGNLLAGLNWAIKNGSDIIVISSGYEHQNNEVHEVIQLAASKGIMTIAASGNMTEDNVTSDYPAAHDEVIAVSGVDQKQNHVSDSMIAYENELAAPGQNILSLSTDGTHTAMSGTSQAAPHVAGVAALLMEKYPDDSARAIRQRMIDCALDLGEPGRDLIYGYGLVQYDKKGSAEKTPEEQPKENPDETGNPSKDTSEEPSEEKQKYPDEKSDVIEGNPPKDQDESADRIPSDSKKPDESQDEKSENDLADEESSQTKDEKEQADKEDITEEEDEAESTDKSKDKEQSLQQKTVWVRPQEANGTAKVTDKDLMAVAENGVLAVSFDASLSHLDCIQLSREQVEMVRDKHIVLLVARADLEWVIPSSNLSDGDALLSFEQINETTAFEDISKGDILSFSIEQNGQRTSEFPSQMTYRFFTPAAEFNQDALYQWNEANETWHMLGDAYTKGGVVGVTTETPALAVFNPAELTSVQEKNDSENNHSVEDKIESSDETETETAADESSSDFPIVLSSIIVVIVSVSGGFYFFGGKN</sequence>
<dbReference type="GO" id="GO:0006508">
    <property type="term" value="P:proteolysis"/>
    <property type="evidence" value="ECO:0007669"/>
    <property type="project" value="UniProtKB-KW"/>
</dbReference>
<keyword evidence="12" id="KW-1185">Reference proteome</keyword>
<dbReference type="Pfam" id="PF00082">
    <property type="entry name" value="Peptidase_S8"/>
    <property type="match status" value="1"/>
</dbReference>
<keyword evidence="5 6" id="KW-0720">Serine protease</keyword>
<keyword evidence="2 6" id="KW-0645">Protease</keyword>
<keyword evidence="9" id="KW-0472">Membrane</keyword>
<evidence type="ECO:0000256" key="1">
    <source>
        <dbReference type="ARBA" id="ARBA00011073"/>
    </source>
</evidence>
<dbReference type="InterPro" id="IPR000209">
    <property type="entry name" value="Peptidase_S8/S53_dom"/>
</dbReference>
<dbReference type="EMBL" id="BJUY01000006">
    <property type="protein sequence ID" value="GEK91095.1"/>
    <property type="molecule type" value="Genomic_DNA"/>
</dbReference>
<feature type="compositionally biased region" description="Basic and acidic residues" evidence="8">
    <location>
        <begin position="692"/>
        <end position="708"/>
    </location>
</feature>
<feature type="transmembrane region" description="Helical" evidence="9">
    <location>
        <begin position="725"/>
        <end position="746"/>
    </location>
</feature>
<evidence type="ECO:0000256" key="2">
    <source>
        <dbReference type="ARBA" id="ARBA00022670"/>
    </source>
</evidence>
<dbReference type="InterPro" id="IPR034202">
    <property type="entry name" value="Subtilisin_Carlsberg-like"/>
</dbReference>
<feature type="active site" description="Charge relay system" evidence="6">
    <location>
        <position position="334"/>
    </location>
</feature>
<dbReference type="PROSITE" id="PS00138">
    <property type="entry name" value="SUBTILASE_SER"/>
    <property type="match status" value="1"/>
</dbReference>
<evidence type="ECO:0000256" key="7">
    <source>
        <dbReference type="RuleBase" id="RU003355"/>
    </source>
</evidence>
<evidence type="ECO:0000256" key="8">
    <source>
        <dbReference type="SAM" id="MobiDB-lite"/>
    </source>
</evidence>
<dbReference type="Gene3D" id="3.40.50.200">
    <property type="entry name" value="Peptidase S8/S53 domain"/>
    <property type="match status" value="1"/>
</dbReference>
<keyword evidence="9" id="KW-1133">Transmembrane helix</keyword>
<feature type="compositionally biased region" description="Basic and acidic residues" evidence="8">
    <location>
        <begin position="473"/>
        <end position="485"/>
    </location>
</feature>
<dbReference type="InterPro" id="IPR023828">
    <property type="entry name" value="Peptidase_S8_Ser-AS"/>
</dbReference>
<evidence type="ECO:0000256" key="3">
    <source>
        <dbReference type="ARBA" id="ARBA00022723"/>
    </source>
</evidence>
<dbReference type="CDD" id="cd07477">
    <property type="entry name" value="Peptidases_S8_Subtilisin_subset"/>
    <property type="match status" value="1"/>
</dbReference>
<feature type="region of interest" description="Disordered" evidence="8">
    <location>
        <begin position="389"/>
        <end position="522"/>
    </location>
</feature>
<dbReference type="PROSITE" id="PS51892">
    <property type="entry name" value="SUBTILASE"/>
    <property type="match status" value="1"/>
</dbReference>
<dbReference type="InterPro" id="IPR023827">
    <property type="entry name" value="Peptidase_S8_Asp-AS"/>
</dbReference>